<accession>A0A6H2DQD2</accession>
<dbReference type="PROSITE" id="PS50937">
    <property type="entry name" value="HTH_MERR_2"/>
    <property type="match status" value="1"/>
</dbReference>
<dbReference type="InterPro" id="IPR009061">
    <property type="entry name" value="DNA-bd_dom_put_sf"/>
</dbReference>
<dbReference type="GO" id="GO:0003700">
    <property type="term" value="F:DNA-binding transcription factor activity"/>
    <property type="evidence" value="ECO:0007669"/>
    <property type="project" value="InterPro"/>
</dbReference>
<dbReference type="SUPFAM" id="SSF46955">
    <property type="entry name" value="Putative DNA-binding domain"/>
    <property type="match status" value="1"/>
</dbReference>
<evidence type="ECO:0000313" key="8">
    <source>
        <dbReference type="Proteomes" id="UP000501600"/>
    </source>
</evidence>
<evidence type="ECO:0000256" key="2">
    <source>
        <dbReference type="ARBA" id="ARBA00023015"/>
    </source>
</evidence>
<keyword evidence="8" id="KW-1185">Reference proteome</keyword>
<dbReference type="EMBL" id="CP051217">
    <property type="protein sequence ID" value="QJB70408.1"/>
    <property type="molecule type" value="Genomic_DNA"/>
</dbReference>
<evidence type="ECO:0000313" key="7">
    <source>
        <dbReference type="EMBL" id="QJB70408.1"/>
    </source>
</evidence>
<organism evidence="7 8">
    <name type="scientific">Parasphingorhabdus halotolerans</name>
    <dbReference type="NCBI Taxonomy" id="2725558"/>
    <lineage>
        <taxon>Bacteria</taxon>
        <taxon>Pseudomonadati</taxon>
        <taxon>Pseudomonadota</taxon>
        <taxon>Alphaproteobacteria</taxon>
        <taxon>Sphingomonadales</taxon>
        <taxon>Sphingomonadaceae</taxon>
        <taxon>Parasphingorhabdus</taxon>
    </lineage>
</organism>
<dbReference type="PANTHER" id="PTHR30204">
    <property type="entry name" value="REDOX-CYCLING DRUG-SENSING TRANSCRIPTIONAL ACTIVATOR SOXR"/>
    <property type="match status" value="1"/>
</dbReference>
<evidence type="ECO:0000256" key="4">
    <source>
        <dbReference type="ARBA" id="ARBA00023163"/>
    </source>
</evidence>
<dbReference type="Gene3D" id="1.10.1660.10">
    <property type="match status" value="1"/>
</dbReference>
<feature type="coiled-coil region" evidence="5">
    <location>
        <begin position="78"/>
        <end position="115"/>
    </location>
</feature>
<dbReference type="Proteomes" id="UP000501600">
    <property type="component" value="Chromosome"/>
</dbReference>
<keyword evidence="3" id="KW-0238">DNA-binding</keyword>
<dbReference type="GO" id="GO:0003677">
    <property type="term" value="F:DNA binding"/>
    <property type="evidence" value="ECO:0007669"/>
    <property type="project" value="UniProtKB-KW"/>
</dbReference>
<name>A0A6H2DQD2_9SPHN</name>
<dbReference type="CDD" id="cd00592">
    <property type="entry name" value="HTH_MerR-like"/>
    <property type="match status" value="1"/>
</dbReference>
<evidence type="ECO:0000256" key="5">
    <source>
        <dbReference type="SAM" id="Coils"/>
    </source>
</evidence>
<protein>
    <submittedName>
        <fullName evidence="7">MerR family transcriptional regulator</fullName>
    </submittedName>
</protein>
<keyword evidence="5" id="KW-0175">Coiled coil</keyword>
<dbReference type="AlphaFoldDB" id="A0A6H2DQD2"/>
<proteinExistence type="predicted"/>
<dbReference type="RefSeq" id="WP_168820705.1">
    <property type="nucleotide sequence ID" value="NZ_CP051217.1"/>
</dbReference>
<evidence type="ECO:0000256" key="1">
    <source>
        <dbReference type="ARBA" id="ARBA00022491"/>
    </source>
</evidence>
<dbReference type="SMART" id="SM00422">
    <property type="entry name" value="HTH_MERR"/>
    <property type="match status" value="1"/>
</dbReference>
<dbReference type="PRINTS" id="PR00040">
    <property type="entry name" value="HTHMERR"/>
</dbReference>
<sequence>MTDSLTINEVVRQTGLTSRALRFYEARGLLSPLRTASNRRYYSAPQLERIHQIVTLKKAGLSLSQIGRLLSGKPLDLAQLFKGQLTQLSAQAKELENAQNNLKAALSRIENGELLDAATLCSLIKDGDRTMAEENWKKVIDRYYTPDEQAEWQANVGDKMDMFQKREYQDQWKALSARIEAALPLDPASDKALAFVREWFTLLEPFSKVATPEMWEGSHRLYDKMPEWENDVDTGFSSTVWTFISEAGKIARDAGKDIGPVPDWMKQ</sequence>
<keyword evidence="2" id="KW-0805">Transcription regulation</keyword>
<keyword evidence="1" id="KW-0678">Repressor</keyword>
<dbReference type="Pfam" id="PF13411">
    <property type="entry name" value="MerR_1"/>
    <property type="match status" value="1"/>
</dbReference>
<gene>
    <name evidence="7" type="ORF">HF685_14980</name>
</gene>
<dbReference type="InterPro" id="IPR012925">
    <property type="entry name" value="TipAS_dom"/>
</dbReference>
<dbReference type="PANTHER" id="PTHR30204:SF69">
    <property type="entry name" value="MERR-FAMILY TRANSCRIPTIONAL REGULATOR"/>
    <property type="match status" value="1"/>
</dbReference>
<evidence type="ECO:0000259" key="6">
    <source>
        <dbReference type="PROSITE" id="PS50937"/>
    </source>
</evidence>
<dbReference type="InterPro" id="IPR047057">
    <property type="entry name" value="MerR_fam"/>
</dbReference>
<dbReference type="Pfam" id="PF07739">
    <property type="entry name" value="TipAS"/>
    <property type="match status" value="1"/>
</dbReference>
<feature type="domain" description="HTH merR-type" evidence="6">
    <location>
        <begin position="4"/>
        <end position="72"/>
    </location>
</feature>
<reference evidence="7 8" key="1">
    <citation type="submission" date="2020-04" db="EMBL/GenBank/DDBJ databases">
        <title>Genome sequence for Sphingorhabdus sp. strain M1.</title>
        <authorList>
            <person name="Park S.-J."/>
        </authorList>
    </citation>
    <scope>NUCLEOTIDE SEQUENCE [LARGE SCALE GENOMIC DNA]</scope>
    <source>
        <strain evidence="7 8">JK6</strain>
    </source>
</reference>
<dbReference type="InterPro" id="IPR000551">
    <property type="entry name" value="MerR-type_HTH_dom"/>
</dbReference>
<evidence type="ECO:0000256" key="3">
    <source>
        <dbReference type="ARBA" id="ARBA00023125"/>
    </source>
</evidence>
<keyword evidence="4" id="KW-0804">Transcription</keyword>
<dbReference type="KEGG" id="phao:HF685_14980"/>